<protein>
    <recommendedName>
        <fullName evidence="7">Cadherin domain-containing protein</fullName>
    </recommendedName>
</protein>
<evidence type="ECO:0000256" key="1">
    <source>
        <dbReference type="ARBA" id="ARBA00004370"/>
    </source>
</evidence>
<accession>A0ABR1BA29</accession>
<dbReference type="SMART" id="SM00112">
    <property type="entry name" value="CA"/>
    <property type="match status" value="2"/>
</dbReference>
<dbReference type="InterPro" id="IPR002126">
    <property type="entry name" value="Cadherin-like_dom"/>
</dbReference>
<dbReference type="Pfam" id="PF00028">
    <property type="entry name" value="Cadherin"/>
    <property type="match status" value="1"/>
</dbReference>
<name>A0ABR1BA29_POLSC</name>
<dbReference type="PANTHER" id="PTHR24027">
    <property type="entry name" value="CADHERIN-23"/>
    <property type="match status" value="1"/>
</dbReference>
<gene>
    <name evidence="8" type="ORF">RUM44_007648</name>
</gene>
<keyword evidence="2" id="KW-0677">Repeat</keyword>
<feature type="compositionally biased region" description="Basic residues" evidence="6">
    <location>
        <begin position="22"/>
        <end position="32"/>
    </location>
</feature>
<evidence type="ECO:0000256" key="4">
    <source>
        <dbReference type="ARBA" id="ARBA00023136"/>
    </source>
</evidence>
<keyword evidence="3 5" id="KW-0106">Calcium</keyword>
<evidence type="ECO:0000259" key="7">
    <source>
        <dbReference type="PROSITE" id="PS50268"/>
    </source>
</evidence>
<feature type="compositionally biased region" description="Basic and acidic residues" evidence="6">
    <location>
        <begin position="207"/>
        <end position="235"/>
    </location>
</feature>
<dbReference type="PANTHER" id="PTHR24027:SF438">
    <property type="entry name" value="CADHERIN 23"/>
    <property type="match status" value="1"/>
</dbReference>
<dbReference type="Proteomes" id="UP001359485">
    <property type="component" value="Unassembled WGS sequence"/>
</dbReference>
<sequence>MAKCLISAADGDLRNKSDAKAKLRRKSSRRRQLNLADHRQRKNNFSGTSEMTGKGVGTSGSRRLMEEKQEEKEDAGQIKTAAVFDVETKAHYWVTVYAQDHGVIRLSSRLEVFIAIENENDNAPLTDEPIYYASVPENSGAGKVVVELKARDADKDNNNQISYKITAGNPQSYFTIDANSGVIKTTERKLDRENQAEHSLERTSALEFRKTKEAKDTRINRKKRDEVDRRKSMNV</sequence>
<comment type="subcellular location">
    <subcellularLocation>
        <location evidence="1">Membrane</location>
    </subcellularLocation>
</comment>
<keyword evidence="4" id="KW-0472">Membrane</keyword>
<feature type="compositionally biased region" description="Basic and acidic residues" evidence="6">
    <location>
        <begin position="63"/>
        <end position="76"/>
    </location>
</feature>
<keyword evidence="9" id="KW-1185">Reference proteome</keyword>
<evidence type="ECO:0000313" key="9">
    <source>
        <dbReference type="Proteomes" id="UP001359485"/>
    </source>
</evidence>
<reference evidence="8 9" key="1">
    <citation type="submission" date="2023-09" db="EMBL/GenBank/DDBJ databases">
        <title>Genomes of two closely related lineages of the louse Polyplax serrata with different host specificities.</title>
        <authorList>
            <person name="Martinu J."/>
            <person name="Tarabai H."/>
            <person name="Stefka J."/>
            <person name="Hypsa V."/>
        </authorList>
    </citation>
    <scope>NUCLEOTIDE SEQUENCE [LARGE SCALE GENOMIC DNA]</scope>
    <source>
        <strain evidence="8">98ZLc_SE</strain>
    </source>
</reference>
<evidence type="ECO:0000313" key="8">
    <source>
        <dbReference type="EMBL" id="KAK6637234.1"/>
    </source>
</evidence>
<evidence type="ECO:0000256" key="2">
    <source>
        <dbReference type="ARBA" id="ARBA00022737"/>
    </source>
</evidence>
<evidence type="ECO:0000256" key="6">
    <source>
        <dbReference type="SAM" id="MobiDB-lite"/>
    </source>
</evidence>
<evidence type="ECO:0000256" key="5">
    <source>
        <dbReference type="PROSITE-ProRule" id="PRU00043"/>
    </source>
</evidence>
<comment type="caution">
    <text evidence="8">The sequence shown here is derived from an EMBL/GenBank/DDBJ whole genome shotgun (WGS) entry which is preliminary data.</text>
</comment>
<feature type="domain" description="Cadherin" evidence="7">
    <location>
        <begin position="6"/>
        <end position="126"/>
    </location>
</feature>
<dbReference type="CDD" id="cd11304">
    <property type="entry name" value="Cadherin_repeat"/>
    <property type="match status" value="2"/>
</dbReference>
<proteinExistence type="predicted"/>
<dbReference type="Gene3D" id="2.60.40.60">
    <property type="entry name" value="Cadherins"/>
    <property type="match status" value="2"/>
</dbReference>
<dbReference type="PRINTS" id="PR00205">
    <property type="entry name" value="CADHERIN"/>
</dbReference>
<dbReference type="EMBL" id="JAWJWF010000002">
    <property type="protein sequence ID" value="KAK6637234.1"/>
    <property type="molecule type" value="Genomic_DNA"/>
</dbReference>
<feature type="region of interest" description="Disordered" evidence="6">
    <location>
        <begin position="16"/>
        <end position="76"/>
    </location>
</feature>
<feature type="region of interest" description="Disordered" evidence="6">
    <location>
        <begin position="187"/>
        <end position="235"/>
    </location>
</feature>
<evidence type="ECO:0000256" key="3">
    <source>
        <dbReference type="ARBA" id="ARBA00022837"/>
    </source>
</evidence>
<dbReference type="InterPro" id="IPR039808">
    <property type="entry name" value="Cadherin"/>
</dbReference>
<feature type="compositionally biased region" description="Basic and acidic residues" evidence="6">
    <location>
        <begin position="187"/>
        <end position="201"/>
    </location>
</feature>
<feature type="domain" description="Cadherin" evidence="7">
    <location>
        <begin position="127"/>
        <end position="200"/>
    </location>
</feature>
<dbReference type="PROSITE" id="PS50268">
    <property type="entry name" value="CADHERIN_2"/>
    <property type="match status" value="2"/>
</dbReference>
<organism evidence="8 9">
    <name type="scientific">Polyplax serrata</name>
    <name type="common">Common mouse louse</name>
    <dbReference type="NCBI Taxonomy" id="468196"/>
    <lineage>
        <taxon>Eukaryota</taxon>
        <taxon>Metazoa</taxon>
        <taxon>Ecdysozoa</taxon>
        <taxon>Arthropoda</taxon>
        <taxon>Hexapoda</taxon>
        <taxon>Insecta</taxon>
        <taxon>Pterygota</taxon>
        <taxon>Neoptera</taxon>
        <taxon>Paraneoptera</taxon>
        <taxon>Psocodea</taxon>
        <taxon>Troctomorpha</taxon>
        <taxon>Phthiraptera</taxon>
        <taxon>Anoplura</taxon>
        <taxon>Polyplacidae</taxon>
        <taxon>Polyplax</taxon>
    </lineage>
</organism>
<dbReference type="SUPFAM" id="SSF49313">
    <property type="entry name" value="Cadherin-like"/>
    <property type="match status" value="2"/>
</dbReference>
<dbReference type="InterPro" id="IPR015919">
    <property type="entry name" value="Cadherin-like_sf"/>
</dbReference>